<keyword evidence="2" id="KW-1185">Reference proteome</keyword>
<name>A0ABT2RY37_9FIRM</name>
<evidence type="ECO:0000313" key="2">
    <source>
        <dbReference type="Proteomes" id="UP001652461"/>
    </source>
</evidence>
<organism evidence="1 2">
    <name type="scientific">Laedolimicola ammoniilytica</name>
    <dbReference type="NCBI Taxonomy" id="2981771"/>
    <lineage>
        <taxon>Bacteria</taxon>
        <taxon>Bacillati</taxon>
        <taxon>Bacillota</taxon>
        <taxon>Clostridia</taxon>
        <taxon>Lachnospirales</taxon>
        <taxon>Lachnospiraceae</taxon>
        <taxon>Laedolimicola</taxon>
    </lineage>
</organism>
<evidence type="ECO:0000313" key="1">
    <source>
        <dbReference type="EMBL" id="MCU6697245.1"/>
    </source>
</evidence>
<protein>
    <submittedName>
        <fullName evidence="1">Uncharacterized protein</fullName>
    </submittedName>
</protein>
<dbReference type="RefSeq" id="WP_262670784.1">
    <property type="nucleotide sequence ID" value="NZ_JAOQKC010000012.1"/>
</dbReference>
<sequence>MRVEKTLLHYLKELQRKQEEEGDARYRERAIGAIEMMYQAHLIPRSDYYLLMRKYGVE</sequence>
<comment type="caution">
    <text evidence="1">The sequence shown here is derived from an EMBL/GenBank/DDBJ whole genome shotgun (WGS) entry which is preliminary data.</text>
</comment>
<reference evidence="1 2" key="1">
    <citation type="journal article" date="2021" name="ISME Commun">
        <title>Automated analysis of genomic sequences facilitates high-throughput and comprehensive description of bacteria.</title>
        <authorList>
            <person name="Hitch T.C.A."/>
        </authorList>
    </citation>
    <scope>NUCLEOTIDE SEQUENCE [LARGE SCALE GENOMIC DNA]</scope>
    <source>
        <strain evidence="1 2">Sanger_04</strain>
    </source>
</reference>
<gene>
    <name evidence="1" type="ORF">OCV63_10090</name>
</gene>
<dbReference type="EMBL" id="JAOQKC010000012">
    <property type="protein sequence ID" value="MCU6697245.1"/>
    <property type="molecule type" value="Genomic_DNA"/>
</dbReference>
<dbReference type="Proteomes" id="UP001652461">
    <property type="component" value="Unassembled WGS sequence"/>
</dbReference>
<accession>A0ABT2RY37</accession>
<proteinExistence type="predicted"/>